<dbReference type="GeneID" id="93277293"/>
<proteinExistence type="predicted"/>
<reference evidence="2" key="1">
    <citation type="submission" date="2016-10" db="EMBL/GenBank/DDBJ databases">
        <authorList>
            <person name="Varghese N."/>
            <person name="Submissions S."/>
        </authorList>
    </citation>
    <scope>NUCLEOTIDE SEQUENCE [LARGE SCALE GENOMIC DNA]</scope>
    <source>
        <strain evidence="2">NLAE-zl-G277</strain>
    </source>
</reference>
<dbReference type="Proteomes" id="UP000198508">
    <property type="component" value="Unassembled WGS sequence"/>
</dbReference>
<evidence type="ECO:0000313" key="1">
    <source>
        <dbReference type="EMBL" id="SET15437.1"/>
    </source>
</evidence>
<dbReference type="AlphaFoldDB" id="A0A1I0C882"/>
<gene>
    <name evidence="1" type="ORF">SAMN05216313_102341</name>
</gene>
<evidence type="ECO:0000313" key="2">
    <source>
        <dbReference type="Proteomes" id="UP000198508"/>
    </source>
</evidence>
<dbReference type="EMBL" id="FOIM01000002">
    <property type="protein sequence ID" value="SET15437.1"/>
    <property type="molecule type" value="Genomic_DNA"/>
</dbReference>
<protein>
    <submittedName>
        <fullName evidence="1">Uncharacterized protein</fullName>
    </submittedName>
</protein>
<dbReference type="RefSeq" id="WP_242956245.1">
    <property type="nucleotide sequence ID" value="NZ_FOIM01000002.1"/>
</dbReference>
<accession>A0A1I0C882</accession>
<keyword evidence="2" id="KW-1185">Reference proteome</keyword>
<sequence>MLITMKRLIFVFLAVGVLGLLCFVSIFKKDVLPQPTFPLDEEVIIGALEKSGLPGILSESETTSLAEGRRMHIVRSPMITYSDTISIEEASVDPSTRLLIAGITSATIEGERVLITVFDQIDVADQMSWEDWKQQIVFATLLYGGFEDEEQVYQAFADKELPYGENVFQRWDAQLPEGYCTVTYHTINESSNPKQKRHALMGVNIYESQALYQRLQKPTTQVVP</sequence>
<name>A0A1I0C882_9FIRM</name>
<organism evidence="1 2">
    <name type="scientific">Enterocloster lavalensis</name>
    <dbReference type="NCBI Taxonomy" id="460384"/>
    <lineage>
        <taxon>Bacteria</taxon>
        <taxon>Bacillati</taxon>
        <taxon>Bacillota</taxon>
        <taxon>Clostridia</taxon>
        <taxon>Lachnospirales</taxon>
        <taxon>Lachnospiraceae</taxon>
        <taxon>Enterocloster</taxon>
    </lineage>
</organism>